<reference evidence="1" key="1">
    <citation type="journal article" date="2020" name="Nature">
        <title>Giant virus diversity and host interactions through global metagenomics.</title>
        <authorList>
            <person name="Schulz F."/>
            <person name="Roux S."/>
            <person name="Paez-Espino D."/>
            <person name="Jungbluth S."/>
            <person name="Walsh D.A."/>
            <person name="Denef V.J."/>
            <person name="McMahon K.D."/>
            <person name="Konstantinidis K.T."/>
            <person name="Eloe-Fadrosh E.A."/>
            <person name="Kyrpides N.C."/>
            <person name="Woyke T."/>
        </authorList>
    </citation>
    <scope>NUCLEOTIDE SEQUENCE</scope>
    <source>
        <strain evidence="1">GVMAG-S-1021933-23</strain>
    </source>
</reference>
<proteinExistence type="predicted"/>
<dbReference type="EMBL" id="MN740596">
    <property type="protein sequence ID" value="QHS78300.1"/>
    <property type="molecule type" value="Genomic_DNA"/>
</dbReference>
<protein>
    <submittedName>
        <fullName evidence="1">Uncharacterized protein</fullName>
    </submittedName>
</protein>
<name>A0A6C0AFS3_9ZZZZ</name>
<sequence length="83" mass="10219">MNNKISKFTSKFCKNHSNKLPEMSHDEKIKRQKIDNELELIVCECFFYSGYRMPYDEECCEQCCKECRKWRQILKKRKTKFDH</sequence>
<organism evidence="1">
    <name type="scientific">viral metagenome</name>
    <dbReference type="NCBI Taxonomy" id="1070528"/>
    <lineage>
        <taxon>unclassified sequences</taxon>
        <taxon>metagenomes</taxon>
        <taxon>organismal metagenomes</taxon>
    </lineage>
</organism>
<evidence type="ECO:0000313" key="1">
    <source>
        <dbReference type="EMBL" id="QHS78300.1"/>
    </source>
</evidence>
<dbReference type="AlphaFoldDB" id="A0A6C0AFS3"/>
<accession>A0A6C0AFS3</accession>